<dbReference type="PRINTS" id="PR00705">
    <property type="entry name" value="PAPAIN"/>
</dbReference>
<dbReference type="Gene3D" id="3.90.70.10">
    <property type="entry name" value="Cysteine proteinases"/>
    <property type="match status" value="1"/>
</dbReference>
<dbReference type="Pfam" id="PF00112">
    <property type="entry name" value="Peptidase_C1"/>
    <property type="match status" value="1"/>
</dbReference>
<accession>A0A7S2Q5R9</accession>
<evidence type="ECO:0000313" key="6">
    <source>
        <dbReference type="EMBL" id="CAD9633426.1"/>
    </source>
</evidence>
<dbReference type="GO" id="GO:0008234">
    <property type="term" value="F:cysteine-type peptidase activity"/>
    <property type="evidence" value="ECO:0007669"/>
    <property type="project" value="InterPro"/>
</dbReference>
<dbReference type="SMART" id="SM00848">
    <property type="entry name" value="Inhibitor_I29"/>
    <property type="match status" value="1"/>
</dbReference>
<reference evidence="6" key="1">
    <citation type="submission" date="2021-01" db="EMBL/GenBank/DDBJ databases">
        <authorList>
            <person name="Corre E."/>
            <person name="Pelletier E."/>
            <person name="Niang G."/>
            <person name="Scheremetjew M."/>
            <person name="Finn R."/>
            <person name="Kale V."/>
            <person name="Holt S."/>
            <person name="Cochrane G."/>
            <person name="Meng A."/>
            <person name="Brown T."/>
            <person name="Cohen L."/>
        </authorList>
    </citation>
    <scope>NUCLEOTIDE SEQUENCE</scope>
    <source>
        <strain evidence="6">RCC3387</strain>
    </source>
</reference>
<evidence type="ECO:0000256" key="2">
    <source>
        <dbReference type="ARBA" id="ARBA00023145"/>
    </source>
</evidence>
<dbReference type="AlphaFoldDB" id="A0A7S2Q5R9"/>
<dbReference type="InterPro" id="IPR013201">
    <property type="entry name" value="Prot_inhib_I29"/>
</dbReference>
<dbReference type="PROSITE" id="PS00139">
    <property type="entry name" value="THIOL_PROTEASE_CYS"/>
    <property type="match status" value="1"/>
</dbReference>
<name>A0A7S2Q5R9_9DINO</name>
<evidence type="ECO:0000259" key="4">
    <source>
        <dbReference type="SMART" id="SM00645"/>
    </source>
</evidence>
<dbReference type="InterPro" id="IPR000668">
    <property type="entry name" value="Peptidase_C1A_C"/>
</dbReference>
<proteinExistence type="inferred from homology"/>
<keyword evidence="2" id="KW-0865">Zymogen</keyword>
<dbReference type="PROSITE" id="PS00639">
    <property type="entry name" value="THIOL_PROTEASE_HIS"/>
    <property type="match status" value="1"/>
</dbReference>
<dbReference type="SMART" id="SM00645">
    <property type="entry name" value="Pept_C1"/>
    <property type="match status" value="1"/>
</dbReference>
<evidence type="ECO:0000256" key="1">
    <source>
        <dbReference type="ARBA" id="ARBA00008455"/>
    </source>
</evidence>
<dbReference type="SUPFAM" id="SSF54001">
    <property type="entry name" value="Cysteine proteinases"/>
    <property type="match status" value="1"/>
</dbReference>
<feature type="domain" description="Cathepsin propeptide inhibitor" evidence="5">
    <location>
        <begin position="22"/>
        <end position="79"/>
    </location>
</feature>
<feature type="domain" description="Peptidase C1A papain C-terminal" evidence="4">
    <location>
        <begin position="108"/>
        <end position="341"/>
    </location>
</feature>
<dbReference type="CDD" id="cd02248">
    <property type="entry name" value="Peptidase_C1A"/>
    <property type="match status" value="1"/>
</dbReference>
<evidence type="ECO:0000256" key="3">
    <source>
        <dbReference type="ARBA" id="ARBA00023157"/>
    </source>
</evidence>
<dbReference type="EMBL" id="HBGW01080689">
    <property type="protein sequence ID" value="CAD9633426.1"/>
    <property type="molecule type" value="Transcribed_RNA"/>
</dbReference>
<gene>
    <name evidence="6" type="ORF">BRAN1462_LOCUS51248</name>
</gene>
<dbReference type="Pfam" id="PF08246">
    <property type="entry name" value="Inhibitor_I29"/>
    <property type="match status" value="1"/>
</dbReference>
<dbReference type="InterPro" id="IPR000169">
    <property type="entry name" value="Pept_cys_AS"/>
</dbReference>
<sequence>MWLEAKALCGKGVSQAELVAEFKAFKTRFGRVYATADEEASRLANFRDALTRVRDHNAQPGVSFKKALNQFSDMSDAEFEQKVLMAPQHCSATHRASVPPGAPKGADLPARVDWREKGVVSEVKNQGHCGSCWTFSTTGCLEAHVAIKYDAWHAPRLSEQQLVDCAQAFDNHGCNGGLPSHAFEYAKHSGGLETEFHYPYKGQDGQCAFGGPRGAAGVPFEPSSAGVGVQVPGGSVNLTVGDEEGLKYHLATHGPVSIAFQVASDFRDYGHGVYSSTVCKNGASDVNHAVLAVGYGVDPDSQKPYWLVKNSWDYSWGVEGFFKIEAFKNMCGVADCMAFPDLYGLNAAARAVVDDAAAAAQQEPAEFQVLMV</sequence>
<dbReference type="FunFam" id="3.90.70.10:FF:000039">
    <property type="entry name" value="Cysteine proteinase 2, putative"/>
    <property type="match status" value="1"/>
</dbReference>
<evidence type="ECO:0000259" key="5">
    <source>
        <dbReference type="SMART" id="SM00848"/>
    </source>
</evidence>
<dbReference type="InterPro" id="IPR025660">
    <property type="entry name" value="Pept_his_AS"/>
</dbReference>
<dbReference type="InterPro" id="IPR039417">
    <property type="entry name" value="Peptidase_C1A_papain-like"/>
</dbReference>
<dbReference type="InterPro" id="IPR025661">
    <property type="entry name" value="Pept_asp_AS"/>
</dbReference>
<comment type="similarity">
    <text evidence="1">Belongs to the peptidase C1 family.</text>
</comment>
<dbReference type="PROSITE" id="PS00640">
    <property type="entry name" value="THIOL_PROTEASE_ASN"/>
    <property type="match status" value="1"/>
</dbReference>
<dbReference type="InterPro" id="IPR013128">
    <property type="entry name" value="Peptidase_C1A"/>
</dbReference>
<dbReference type="PANTHER" id="PTHR12411">
    <property type="entry name" value="CYSTEINE PROTEASE FAMILY C1-RELATED"/>
    <property type="match status" value="1"/>
</dbReference>
<protein>
    <submittedName>
        <fullName evidence="6">Uncharacterized protein</fullName>
    </submittedName>
</protein>
<dbReference type="InterPro" id="IPR038765">
    <property type="entry name" value="Papain-like_cys_pep_sf"/>
</dbReference>
<keyword evidence="3" id="KW-1015">Disulfide bond</keyword>
<organism evidence="6">
    <name type="scientific">Zooxanthella nutricula</name>
    <dbReference type="NCBI Taxonomy" id="1333877"/>
    <lineage>
        <taxon>Eukaryota</taxon>
        <taxon>Sar</taxon>
        <taxon>Alveolata</taxon>
        <taxon>Dinophyceae</taxon>
        <taxon>Peridiniales</taxon>
        <taxon>Peridiniales incertae sedis</taxon>
        <taxon>Zooxanthella</taxon>
    </lineage>
</organism>
<dbReference type="GO" id="GO:0006508">
    <property type="term" value="P:proteolysis"/>
    <property type="evidence" value="ECO:0007669"/>
    <property type="project" value="InterPro"/>
</dbReference>